<dbReference type="Pfam" id="PF03595">
    <property type="entry name" value="SLAC1"/>
    <property type="match status" value="1"/>
</dbReference>
<feature type="transmembrane region" description="Helical" evidence="6">
    <location>
        <begin position="167"/>
        <end position="187"/>
    </location>
</feature>
<evidence type="ECO:0000256" key="2">
    <source>
        <dbReference type="ARBA" id="ARBA00022692"/>
    </source>
</evidence>
<dbReference type="RefSeq" id="XP_033387291.1">
    <property type="nucleotide sequence ID" value="XM_033524240.1"/>
</dbReference>
<dbReference type="InterPro" id="IPR004695">
    <property type="entry name" value="SLAC1/Mae1/Ssu1/TehA"/>
</dbReference>
<dbReference type="CDD" id="cd09317">
    <property type="entry name" value="TDT_Mae1_like"/>
    <property type="match status" value="1"/>
</dbReference>
<feature type="transmembrane region" description="Helical" evidence="6">
    <location>
        <begin position="371"/>
        <end position="395"/>
    </location>
</feature>
<dbReference type="AlphaFoldDB" id="A0A6A5Y0H7"/>
<keyword evidence="2 6" id="KW-0812">Transmembrane</keyword>
<feature type="transmembrane region" description="Helical" evidence="6">
    <location>
        <begin position="57"/>
        <end position="76"/>
    </location>
</feature>
<protein>
    <recommendedName>
        <fullName evidence="9">C4-dicarboxylate transporter/malic acid transport protein</fullName>
    </recommendedName>
</protein>
<sequence length="414" mass="46190">MTQISPDSNQIDGKKSEHGTKSKHDNNTSQNGTVQETHQDAPNKDGQTNLRERIRHFTWAWFTSTMSTGGLGIALAETPHRFTGLYAIGVAVMILNIALFLFLSGLMVARCLIDPVRFKRSFIHPAESFFFGSYLLSMVTIIGNIQLYGVTLGPASPWLISAIHSLYWIYTGVAVVTGTLQFWVFMARTPARPVPVNPAWFLLGYSNMLIGTLSALIAHSQPPERRAAVLVSGLTFQGFGFLFSLLLLTMYLTQLFERGLPPPDMRPGMYIPLGLFAYTIVALIGQAKAIPRDYGYWASHPMSVEILQTMALLIGIFIWFFTFWLFAIATISCVMSIGKMGFKLPWWAFIFPNVGFAVGTAKIGIELQSEGIMWLSSVMTVLLAGMWLFTVVACIRGVWMKRILWPGMDEDKDM</sequence>
<dbReference type="GO" id="GO:0015140">
    <property type="term" value="F:malate transmembrane transporter activity"/>
    <property type="evidence" value="ECO:0007669"/>
    <property type="project" value="InterPro"/>
</dbReference>
<organism evidence="7 8">
    <name type="scientific">Aaosphaeria arxii CBS 175.79</name>
    <dbReference type="NCBI Taxonomy" id="1450172"/>
    <lineage>
        <taxon>Eukaryota</taxon>
        <taxon>Fungi</taxon>
        <taxon>Dikarya</taxon>
        <taxon>Ascomycota</taxon>
        <taxon>Pezizomycotina</taxon>
        <taxon>Dothideomycetes</taxon>
        <taxon>Pleosporomycetidae</taxon>
        <taxon>Pleosporales</taxon>
        <taxon>Pleosporales incertae sedis</taxon>
        <taxon>Aaosphaeria</taxon>
    </lineage>
</organism>
<dbReference type="Proteomes" id="UP000799778">
    <property type="component" value="Unassembled WGS sequence"/>
</dbReference>
<feature type="transmembrane region" description="Helical" evidence="6">
    <location>
        <begin position="199"/>
        <end position="221"/>
    </location>
</feature>
<evidence type="ECO:0000313" key="7">
    <source>
        <dbReference type="EMBL" id="KAF2018952.1"/>
    </source>
</evidence>
<dbReference type="EMBL" id="ML978067">
    <property type="protein sequence ID" value="KAF2018952.1"/>
    <property type="molecule type" value="Genomic_DNA"/>
</dbReference>
<evidence type="ECO:0000256" key="3">
    <source>
        <dbReference type="ARBA" id="ARBA00022989"/>
    </source>
</evidence>
<evidence type="ECO:0000256" key="5">
    <source>
        <dbReference type="SAM" id="MobiDB-lite"/>
    </source>
</evidence>
<feature type="transmembrane region" description="Helical" evidence="6">
    <location>
        <begin position="346"/>
        <end position="365"/>
    </location>
</feature>
<feature type="region of interest" description="Disordered" evidence="5">
    <location>
        <begin position="1"/>
        <end position="47"/>
    </location>
</feature>
<feature type="transmembrane region" description="Helical" evidence="6">
    <location>
        <begin position="129"/>
        <end position="147"/>
    </location>
</feature>
<dbReference type="InterPro" id="IPR030185">
    <property type="entry name" value="Mae1"/>
</dbReference>
<keyword evidence="3 6" id="KW-1133">Transmembrane helix</keyword>
<evidence type="ECO:0000256" key="6">
    <source>
        <dbReference type="SAM" id="Phobius"/>
    </source>
</evidence>
<evidence type="ECO:0000313" key="8">
    <source>
        <dbReference type="Proteomes" id="UP000799778"/>
    </source>
</evidence>
<dbReference type="PANTHER" id="PTHR31162:SF0">
    <property type="entry name" value="MALIC ACID TRANSPORT PROTEIN"/>
    <property type="match status" value="1"/>
</dbReference>
<feature type="compositionally biased region" description="Polar residues" evidence="5">
    <location>
        <begin position="27"/>
        <end position="36"/>
    </location>
</feature>
<proteinExistence type="predicted"/>
<dbReference type="InterPro" id="IPR038665">
    <property type="entry name" value="Voltage-dep_anion_channel_sf"/>
</dbReference>
<feature type="compositionally biased region" description="Polar residues" evidence="5">
    <location>
        <begin position="1"/>
        <end position="11"/>
    </location>
</feature>
<feature type="compositionally biased region" description="Basic and acidic residues" evidence="5">
    <location>
        <begin position="12"/>
        <end position="26"/>
    </location>
</feature>
<name>A0A6A5Y0H7_9PLEO</name>
<feature type="transmembrane region" description="Helical" evidence="6">
    <location>
        <begin position="227"/>
        <end position="248"/>
    </location>
</feature>
<accession>A0A6A5Y0H7</accession>
<keyword evidence="4 6" id="KW-0472">Membrane</keyword>
<reference evidence="7" key="1">
    <citation type="journal article" date="2020" name="Stud. Mycol.">
        <title>101 Dothideomycetes genomes: a test case for predicting lifestyles and emergence of pathogens.</title>
        <authorList>
            <person name="Haridas S."/>
            <person name="Albert R."/>
            <person name="Binder M."/>
            <person name="Bloem J."/>
            <person name="Labutti K."/>
            <person name="Salamov A."/>
            <person name="Andreopoulos B."/>
            <person name="Baker S."/>
            <person name="Barry K."/>
            <person name="Bills G."/>
            <person name="Bluhm B."/>
            <person name="Cannon C."/>
            <person name="Castanera R."/>
            <person name="Culley D."/>
            <person name="Daum C."/>
            <person name="Ezra D."/>
            <person name="Gonzalez J."/>
            <person name="Henrissat B."/>
            <person name="Kuo A."/>
            <person name="Liang C."/>
            <person name="Lipzen A."/>
            <person name="Lutzoni F."/>
            <person name="Magnuson J."/>
            <person name="Mondo S."/>
            <person name="Nolan M."/>
            <person name="Ohm R."/>
            <person name="Pangilinan J."/>
            <person name="Park H.-J."/>
            <person name="Ramirez L."/>
            <person name="Alfaro M."/>
            <person name="Sun H."/>
            <person name="Tritt A."/>
            <person name="Yoshinaga Y."/>
            <person name="Zwiers L.-H."/>
            <person name="Turgeon B."/>
            <person name="Goodwin S."/>
            <person name="Spatafora J."/>
            <person name="Crous P."/>
            <person name="Grigoriev I."/>
        </authorList>
    </citation>
    <scope>NUCLEOTIDE SEQUENCE</scope>
    <source>
        <strain evidence="7">CBS 175.79</strain>
    </source>
</reference>
<comment type="subcellular location">
    <subcellularLocation>
        <location evidence="1">Membrane</location>
        <topology evidence="1">Multi-pass membrane protein</topology>
    </subcellularLocation>
</comment>
<dbReference type="GO" id="GO:0016020">
    <property type="term" value="C:membrane"/>
    <property type="evidence" value="ECO:0007669"/>
    <property type="project" value="UniProtKB-SubCell"/>
</dbReference>
<feature type="transmembrane region" description="Helical" evidence="6">
    <location>
        <begin position="310"/>
        <end position="334"/>
    </location>
</feature>
<feature type="transmembrane region" description="Helical" evidence="6">
    <location>
        <begin position="82"/>
        <end position="108"/>
    </location>
</feature>
<gene>
    <name evidence="7" type="ORF">BU24DRAFT_364314</name>
</gene>
<feature type="transmembrane region" description="Helical" evidence="6">
    <location>
        <begin position="269"/>
        <end position="290"/>
    </location>
</feature>
<dbReference type="Gene3D" id="1.50.10.150">
    <property type="entry name" value="Voltage-dependent anion channel"/>
    <property type="match status" value="1"/>
</dbReference>
<keyword evidence="8" id="KW-1185">Reference proteome</keyword>
<evidence type="ECO:0008006" key="9">
    <source>
        <dbReference type="Google" id="ProtNLM"/>
    </source>
</evidence>
<dbReference type="PANTHER" id="PTHR31162">
    <property type="entry name" value="MALIC ACID TRANSPORT PROTEIN-RELATED"/>
    <property type="match status" value="1"/>
</dbReference>
<dbReference type="GeneID" id="54281637"/>
<evidence type="ECO:0000256" key="1">
    <source>
        <dbReference type="ARBA" id="ARBA00004141"/>
    </source>
</evidence>
<evidence type="ECO:0000256" key="4">
    <source>
        <dbReference type="ARBA" id="ARBA00023136"/>
    </source>
</evidence>
<dbReference type="OrthoDB" id="2901184at2759"/>